<dbReference type="STRING" id="479434.Sthe_1923"/>
<dbReference type="eggNOG" id="COG0715">
    <property type="taxonomic scope" value="Bacteria"/>
</dbReference>
<protein>
    <recommendedName>
        <fullName evidence="3">DUF3500 domain-containing protein</fullName>
    </recommendedName>
</protein>
<dbReference type="KEGG" id="sti:Sthe_1923"/>
<organism evidence="1 2">
    <name type="scientific">Sphaerobacter thermophilus (strain ATCC 49802 / DSM 20745 / KCCM 41009 / NCIMB 13125 / S 6022)</name>
    <dbReference type="NCBI Taxonomy" id="479434"/>
    <lineage>
        <taxon>Bacteria</taxon>
        <taxon>Pseudomonadati</taxon>
        <taxon>Thermomicrobiota</taxon>
        <taxon>Thermomicrobia</taxon>
        <taxon>Sphaerobacterales</taxon>
        <taxon>Sphaerobacterineae</taxon>
        <taxon>Sphaerobacteraceae</taxon>
        <taxon>Sphaerobacter</taxon>
    </lineage>
</organism>
<evidence type="ECO:0008006" key="3">
    <source>
        <dbReference type="Google" id="ProtNLM"/>
    </source>
</evidence>
<dbReference type="RefSeq" id="WP_012872401.1">
    <property type="nucleotide sequence ID" value="NC_013523.1"/>
</dbReference>
<evidence type="ECO:0000313" key="2">
    <source>
        <dbReference type="Proteomes" id="UP000002027"/>
    </source>
</evidence>
<dbReference type="HOGENOM" id="CLU_033093_0_0_0"/>
<dbReference type="EMBL" id="CP001823">
    <property type="protein sequence ID" value="ACZ39355.1"/>
    <property type="molecule type" value="Genomic_DNA"/>
</dbReference>
<dbReference type="InterPro" id="IPR021889">
    <property type="entry name" value="DUF3500"/>
</dbReference>
<dbReference type="PANTHER" id="PTHR37489">
    <property type="entry name" value="DUF3500 DOMAIN-CONTAINING PROTEIN"/>
    <property type="match status" value="1"/>
</dbReference>
<proteinExistence type="predicted"/>
<dbReference type="Pfam" id="PF12006">
    <property type="entry name" value="DUF3500"/>
    <property type="match status" value="1"/>
</dbReference>
<dbReference type="PANTHER" id="PTHR37489:SF1">
    <property type="entry name" value="DUF3500 DOMAIN-CONTAINING PROTEIN"/>
    <property type="match status" value="1"/>
</dbReference>
<name>D1C538_SPHTD</name>
<accession>D1C538</accession>
<dbReference type="Proteomes" id="UP000002027">
    <property type="component" value="Chromosome 1"/>
</dbReference>
<keyword evidence="2" id="KW-1185">Reference proteome</keyword>
<reference evidence="2" key="1">
    <citation type="submission" date="2009-11" db="EMBL/GenBank/DDBJ databases">
        <title>The complete chromosome 1 of Sphaerobacter thermophilus DSM 20745.</title>
        <authorList>
            <person name="Lucas S."/>
            <person name="Copeland A."/>
            <person name="Lapidus A."/>
            <person name="Glavina del Rio T."/>
            <person name="Dalin E."/>
            <person name="Tice H."/>
            <person name="Bruce D."/>
            <person name="Goodwin L."/>
            <person name="Pitluck S."/>
            <person name="Kyrpides N."/>
            <person name="Mavromatis K."/>
            <person name="Ivanova N."/>
            <person name="Mikhailova N."/>
            <person name="LaButti K.M."/>
            <person name="Clum A."/>
            <person name="Sun H.I."/>
            <person name="Brettin T."/>
            <person name="Detter J.C."/>
            <person name="Han C."/>
            <person name="Larimer F."/>
            <person name="Land M."/>
            <person name="Hauser L."/>
            <person name="Markowitz V."/>
            <person name="Cheng J.F."/>
            <person name="Hugenholtz P."/>
            <person name="Woyke T."/>
            <person name="Wu D."/>
            <person name="Steenblock K."/>
            <person name="Schneider S."/>
            <person name="Pukall R."/>
            <person name="Goeker M."/>
            <person name="Klenk H.P."/>
            <person name="Eisen J.A."/>
        </authorList>
    </citation>
    <scope>NUCLEOTIDE SEQUENCE [LARGE SCALE GENOMIC DNA]</scope>
    <source>
        <strain evidence="2">ATCC 49802 / DSM 20745 / S 6022</strain>
    </source>
</reference>
<evidence type="ECO:0000313" key="1">
    <source>
        <dbReference type="EMBL" id="ACZ39355.1"/>
    </source>
</evidence>
<gene>
    <name evidence="1" type="ordered locus">Sthe_1923</name>
</gene>
<reference evidence="1 2" key="2">
    <citation type="journal article" date="2010" name="Stand. Genomic Sci.">
        <title>Complete genome sequence of Desulfohalobium retbaense type strain (HR(100)).</title>
        <authorList>
            <person name="Spring S."/>
            <person name="Nolan M."/>
            <person name="Lapidus A."/>
            <person name="Glavina Del Rio T."/>
            <person name="Copeland A."/>
            <person name="Tice H."/>
            <person name="Cheng J.F."/>
            <person name="Lucas S."/>
            <person name="Land M."/>
            <person name="Chen F."/>
            <person name="Bruce D."/>
            <person name="Goodwin L."/>
            <person name="Pitluck S."/>
            <person name="Ivanova N."/>
            <person name="Mavromatis K."/>
            <person name="Mikhailova N."/>
            <person name="Pati A."/>
            <person name="Chen A."/>
            <person name="Palaniappan K."/>
            <person name="Hauser L."/>
            <person name="Chang Y.J."/>
            <person name="Jeffries C.D."/>
            <person name="Munk C."/>
            <person name="Kiss H."/>
            <person name="Chain P."/>
            <person name="Han C."/>
            <person name="Brettin T."/>
            <person name="Detter J.C."/>
            <person name="Schuler E."/>
            <person name="Goker M."/>
            <person name="Rohde M."/>
            <person name="Bristow J."/>
            <person name="Eisen J.A."/>
            <person name="Markowitz V."/>
            <person name="Hugenholtz P."/>
            <person name="Kyrpides N.C."/>
            <person name="Klenk H.P."/>
        </authorList>
    </citation>
    <scope>NUCLEOTIDE SEQUENCE [LARGE SCALE GENOMIC DNA]</scope>
    <source>
        <strain evidence="2">ATCC 49802 / DSM 20745 / S 6022</strain>
    </source>
</reference>
<dbReference type="InParanoid" id="D1C538"/>
<dbReference type="AlphaFoldDB" id="D1C538"/>
<sequence>MACWHDAMPRDVGSPAATAQRMGEAAANFLASLTPEQRAKASFPFTHDEERTRWFYTPNPRNGLPLAEMERHQQRLAHQLLATGLSRAGYVTASTIIGLETTLDHLEGWQRPGRGRDPLLYYVSIFGEPTDRGAWGWRFEGHHLSLNYTIVDGRLVSPTPTFFGANPAEAPLGGTASLRPLAAVEDLARELIHLLTEEQRHEAVISPIAPPDIVLGNRPRVVDGALPLPTPALSGQPLTPELQAATEQEWREMGLTSRHLDALRYSSTPRGLAAGRMTAAQREVLGLLVHEYIGRLPEDVAVFELAELRRLGLERIHFAWAGEIEPRRPHYYRLQGPRFVVEYDNTQNDANHIHSVWRDPEDDFGAQLLARHYADAH</sequence>